<dbReference type="InterPro" id="IPR023827">
    <property type="entry name" value="Peptidase_S8_Asp-AS"/>
</dbReference>
<dbReference type="Pfam" id="PF00404">
    <property type="entry name" value="Dockerin_1"/>
    <property type="match status" value="1"/>
</dbReference>
<keyword evidence="12" id="KW-1185">Reference proteome</keyword>
<dbReference type="InterPro" id="IPR036852">
    <property type="entry name" value="Peptidase_S8/S53_dom_sf"/>
</dbReference>
<dbReference type="InterPro" id="IPR046450">
    <property type="entry name" value="PA_dom_sf"/>
</dbReference>
<proteinExistence type="inferred from homology"/>
<feature type="active site" description="Charge relay system" evidence="8">
    <location>
        <position position="243"/>
    </location>
</feature>
<dbReference type="GO" id="GO:0008233">
    <property type="term" value="F:peptidase activity"/>
    <property type="evidence" value="ECO:0007669"/>
    <property type="project" value="UniProtKB-KW"/>
</dbReference>
<evidence type="ECO:0000256" key="1">
    <source>
        <dbReference type="ARBA" id="ARBA00011073"/>
    </source>
</evidence>
<dbReference type="InterPro" id="IPR050131">
    <property type="entry name" value="Peptidase_S8_subtilisin-like"/>
</dbReference>
<evidence type="ECO:0000256" key="3">
    <source>
        <dbReference type="ARBA" id="ARBA00022525"/>
    </source>
</evidence>
<dbReference type="Pfam" id="PF02225">
    <property type="entry name" value="PA"/>
    <property type="match status" value="1"/>
</dbReference>
<dbReference type="InterPro" id="IPR000209">
    <property type="entry name" value="Peptidase_S8/S53_dom"/>
</dbReference>
<comment type="caution">
    <text evidence="11">The sequence shown here is derived from an EMBL/GenBank/DDBJ whole genome shotgun (WGS) entry which is preliminary data.</text>
</comment>
<evidence type="ECO:0000256" key="6">
    <source>
        <dbReference type="ARBA" id="ARBA00022801"/>
    </source>
</evidence>
<dbReference type="GO" id="GO:0006508">
    <property type="term" value="P:proteolysis"/>
    <property type="evidence" value="ECO:0007669"/>
    <property type="project" value="UniProtKB-KW"/>
</dbReference>
<sequence length="1317" mass="140085">MSHNRTKNSKKRFSFWLVLTLVLTLAFPSFALGNGEKNLISTLQVDSLSLPSIQVDSASIDHKDKLELVEQSKNSASVSRSQFQAEREDGSVVSSNELVQAQNFVPASDSQERITVIVELQTEPTAAYRAMVKSGLLKSDVAHQRTLTAEQESFATAAKKLNASINRQYSHVFNGYSLTIAADQVDRLLEIPGVKAIYEDIIFNVDPMDSITPSMDKSAPHIGSNFFWDLGFDGTGIKVGILDTGIDYNHPSLADAYKGGYDFVDNDDDPMESNIPGFETDHGTHVAGTVGGRGNPDDPNSATGLTRGVAYNSDIYAYRVLGPSGGTTEDILAAIERATLDGMDVINLSLGADVNTRYDPISIALNYSTLDGVISVTSNGNAGPEPYTVGIPATSDLAISVGSSYPPLYEPVAYGDGLDTVYLGIMSYSPDVEEIAGETFEIEYAGLGQPSDLVGKDLTGKVALIQRGAISFGEKSVNAQNAGAEAVIIFNNAPGNFGGTLGEPGDYVPTFSLSQEEGQAILAKINEAEDAYSITFNSQFVEDVMADSSSRGPTLPGLTIKPDVSAPGVAILSTVPAFDGNYEDAYDPKGGTSMAAPHIAGAAALLLQKDSSLTPFEVKSLLMNNALKISDRQGQRYSHMDQGAGRVDLENTLSAKAVALVEEFTDATDNGQVISHLTGSISFGLLAQGSTDSRTVTLKDVVGENSSYTVSTAWYGPAAGTLTLSDTSVSVAANGSTDFNVSLAVSETIPDGQYEGEIILEEANGHLIQIPFAIFTGEAEIPDVVTNITLDPLFFSPNDDGYSDTTDIRFRINESTQYFSLDVYDAVSLEWQGTIIETLTGITPGNYIVRDWDGTVVDLFGSTDLDEGFYVVIPWVGTLSSISPILDQESPFVVDLHAPESRLDDPAITVADGVGTITGEILGDFLVDLLGDYSAIAVAALYQDNGWKQADGTINENGNFSIQVPVKAGLNTFEIYVYDIADNGVAAPAHVVEYTHDDDEEPEPPVDEPGIAAVASPSEVQVGQAFQVSIDFTELTDVYSTQFSLTYDTALNKGTTAPSVTLAAYQEDQNPSVSLIVNENTVDAGDGKVRTDYIVSLAGDFEGYTGSGSLATFNFASDTAGTYQLNLSNVRVISSDAEDVDYGDVTGTTVTVTTGPVEPDPEYTISGNINAQAFGPEVDYSETWYQGSDGVHRVLVEAVDSNGTVAAIAQVSSDGSYVLQVDEGTYTVRVAVPGHIGQSTSVTVDQNVTRNFGPLTAGDVNQDGKVDLVDLQLVAREYGKVRGTGWSNARSSAADINRDNVVDLLDVSFILHNFNSN</sequence>
<keyword evidence="7 8" id="KW-0720">Serine protease</keyword>
<dbReference type="InterPro" id="IPR008965">
    <property type="entry name" value="CBM2/CBM3_carb-bd_dom_sf"/>
</dbReference>
<dbReference type="InterPro" id="IPR010259">
    <property type="entry name" value="S8pro/Inhibitor_I9"/>
</dbReference>
<dbReference type="CDD" id="cd02133">
    <property type="entry name" value="PA_C5a_like"/>
    <property type="match status" value="1"/>
</dbReference>
<dbReference type="PANTHER" id="PTHR43806">
    <property type="entry name" value="PEPTIDASE S8"/>
    <property type="match status" value="1"/>
</dbReference>
<evidence type="ECO:0000259" key="10">
    <source>
        <dbReference type="PROSITE" id="PS51766"/>
    </source>
</evidence>
<dbReference type="PANTHER" id="PTHR43806:SF65">
    <property type="entry name" value="SERINE PROTEASE APRX"/>
    <property type="match status" value="1"/>
</dbReference>
<keyword evidence="4 8" id="KW-0645">Protease</keyword>
<dbReference type="InterPro" id="IPR023828">
    <property type="entry name" value="Peptidase_S8_Ser-AS"/>
</dbReference>
<dbReference type="RefSeq" id="WP_307393417.1">
    <property type="nucleotide sequence ID" value="NZ_BAAADK010000032.1"/>
</dbReference>
<evidence type="ECO:0000256" key="7">
    <source>
        <dbReference type="ARBA" id="ARBA00022825"/>
    </source>
</evidence>
<evidence type="ECO:0000313" key="11">
    <source>
        <dbReference type="EMBL" id="MDQ0165823.1"/>
    </source>
</evidence>
<comment type="similarity">
    <text evidence="1 8 9">Belongs to the peptidase S8 family.</text>
</comment>
<dbReference type="InterPro" id="IPR002105">
    <property type="entry name" value="Dockerin_1_rpt"/>
</dbReference>
<evidence type="ECO:0000256" key="9">
    <source>
        <dbReference type="RuleBase" id="RU003355"/>
    </source>
</evidence>
<accession>A0ABT9VXU9</accession>
<dbReference type="SUPFAM" id="SSF52025">
    <property type="entry name" value="PA domain"/>
    <property type="match status" value="1"/>
</dbReference>
<dbReference type="Gene3D" id="2.60.40.10">
    <property type="entry name" value="Immunoglobulins"/>
    <property type="match status" value="1"/>
</dbReference>
<dbReference type="PRINTS" id="PR00723">
    <property type="entry name" value="SUBTILISIN"/>
</dbReference>
<dbReference type="PROSITE" id="PS00138">
    <property type="entry name" value="SUBTILASE_SER"/>
    <property type="match status" value="1"/>
</dbReference>
<gene>
    <name evidence="11" type="ORF">J2S11_001724</name>
</gene>
<dbReference type="EC" id="3.4.21.-" evidence="11"/>
<dbReference type="Pfam" id="PF00082">
    <property type="entry name" value="Peptidase_S8"/>
    <property type="match status" value="1"/>
</dbReference>
<evidence type="ECO:0000256" key="8">
    <source>
        <dbReference type="PROSITE-ProRule" id="PRU01240"/>
    </source>
</evidence>
<dbReference type="Gene3D" id="2.60.40.1120">
    <property type="entry name" value="Carboxypeptidase-like, regulatory domain"/>
    <property type="match status" value="1"/>
</dbReference>
<evidence type="ECO:0000313" key="12">
    <source>
        <dbReference type="Proteomes" id="UP001235840"/>
    </source>
</evidence>
<dbReference type="CDD" id="cd07474">
    <property type="entry name" value="Peptidases_S8_subtilisin_Vpr-like"/>
    <property type="match status" value="1"/>
</dbReference>
<dbReference type="PROSITE" id="PS51892">
    <property type="entry name" value="SUBTILASE"/>
    <property type="match status" value="1"/>
</dbReference>
<evidence type="ECO:0000256" key="4">
    <source>
        <dbReference type="ARBA" id="ARBA00022670"/>
    </source>
</evidence>
<dbReference type="InterPro" id="IPR022398">
    <property type="entry name" value="Peptidase_S8_His-AS"/>
</dbReference>
<dbReference type="InterPro" id="IPR013783">
    <property type="entry name" value="Ig-like_fold"/>
</dbReference>
<dbReference type="PROSITE" id="PS00136">
    <property type="entry name" value="SUBTILASE_ASP"/>
    <property type="match status" value="1"/>
</dbReference>
<dbReference type="InterPro" id="IPR008969">
    <property type="entry name" value="CarboxyPept-like_regulatory"/>
</dbReference>
<reference evidence="11 12" key="1">
    <citation type="submission" date="2023-07" db="EMBL/GenBank/DDBJ databases">
        <title>Genomic Encyclopedia of Type Strains, Phase IV (KMG-IV): sequencing the most valuable type-strain genomes for metagenomic binning, comparative biology and taxonomic classification.</title>
        <authorList>
            <person name="Goeker M."/>
        </authorList>
    </citation>
    <scope>NUCLEOTIDE SEQUENCE [LARGE SCALE GENOMIC DNA]</scope>
    <source>
        <strain evidence="11 12">DSM 12751</strain>
    </source>
</reference>
<dbReference type="InterPro" id="IPR015500">
    <property type="entry name" value="Peptidase_S8_subtilisin-rel"/>
</dbReference>
<protein>
    <submittedName>
        <fullName evidence="11">Minor extracellular serine protease Vpr</fullName>
        <ecNumber evidence="11">3.4.21.-</ecNumber>
    </submittedName>
</protein>
<dbReference type="InterPro" id="IPR036439">
    <property type="entry name" value="Dockerin_dom_sf"/>
</dbReference>
<name>A0ABT9VXU9_9BACI</name>
<dbReference type="PROSITE" id="PS00137">
    <property type="entry name" value="SUBTILASE_HIS"/>
    <property type="match status" value="1"/>
</dbReference>
<dbReference type="Gene3D" id="1.10.1330.10">
    <property type="entry name" value="Dockerin domain"/>
    <property type="match status" value="1"/>
</dbReference>
<dbReference type="EMBL" id="JAUSTY010000006">
    <property type="protein sequence ID" value="MDQ0165823.1"/>
    <property type="molecule type" value="Genomic_DNA"/>
</dbReference>
<organism evidence="11 12">
    <name type="scientific">Caldalkalibacillus horti</name>
    <dbReference type="NCBI Taxonomy" id="77523"/>
    <lineage>
        <taxon>Bacteria</taxon>
        <taxon>Bacillati</taxon>
        <taxon>Bacillota</taxon>
        <taxon>Bacilli</taxon>
        <taxon>Bacillales</taxon>
        <taxon>Bacillaceae</taxon>
        <taxon>Caldalkalibacillus</taxon>
    </lineage>
</organism>
<keyword evidence="2" id="KW-0134">Cell wall</keyword>
<dbReference type="InterPro" id="IPR018247">
    <property type="entry name" value="EF_Hand_1_Ca_BS"/>
</dbReference>
<feature type="domain" description="Dockerin" evidence="10">
    <location>
        <begin position="1253"/>
        <end position="1317"/>
    </location>
</feature>
<dbReference type="Gene3D" id="2.60.40.680">
    <property type="match status" value="1"/>
</dbReference>
<evidence type="ECO:0000256" key="2">
    <source>
        <dbReference type="ARBA" id="ARBA00022512"/>
    </source>
</evidence>
<dbReference type="PROSITE" id="PS00018">
    <property type="entry name" value="EF_HAND_1"/>
    <property type="match status" value="2"/>
</dbReference>
<dbReference type="SUPFAM" id="SSF52743">
    <property type="entry name" value="Subtilisin-like"/>
    <property type="match status" value="1"/>
</dbReference>
<dbReference type="Pfam" id="PF05922">
    <property type="entry name" value="Inhibitor_I9"/>
    <property type="match status" value="1"/>
</dbReference>
<keyword evidence="6 8" id="KW-0378">Hydrolase</keyword>
<dbReference type="SUPFAM" id="SSF49464">
    <property type="entry name" value="Carboxypeptidase regulatory domain-like"/>
    <property type="match status" value="1"/>
</dbReference>
<dbReference type="Gene3D" id="3.40.50.200">
    <property type="entry name" value="Peptidase S8/S53 domain"/>
    <property type="match status" value="1"/>
</dbReference>
<dbReference type="PROSITE" id="PS51766">
    <property type="entry name" value="DOCKERIN"/>
    <property type="match status" value="1"/>
</dbReference>
<dbReference type="CDD" id="cd14254">
    <property type="entry name" value="Dockerin_II"/>
    <property type="match status" value="1"/>
</dbReference>
<dbReference type="SUPFAM" id="SSF63446">
    <property type="entry name" value="Type I dockerin domain"/>
    <property type="match status" value="1"/>
</dbReference>
<evidence type="ECO:0000256" key="5">
    <source>
        <dbReference type="ARBA" id="ARBA00022729"/>
    </source>
</evidence>
<keyword evidence="3" id="KW-0964">Secreted</keyword>
<feature type="active site" description="Charge relay system" evidence="8">
    <location>
        <position position="282"/>
    </location>
</feature>
<dbReference type="InterPro" id="IPR016134">
    <property type="entry name" value="Dockerin_dom"/>
</dbReference>
<dbReference type="InterPro" id="IPR034213">
    <property type="entry name" value="S8_Vpr-like"/>
</dbReference>
<feature type="active site" description="Charge relay system" evidence="8">
    <location>
        <position position="593"/>
    </location>
</feature>
<dbReference type="InterPro" id="IPR003137">
    <property type="entry name" value="PA_domain"/>
</dbReference>
<dbReference type="SUPFAM" id="SSF49384">
    <property type="entry name" value="Carbohydrate-binding domain"/>
    <property type="match status" value="1"/>
</dbReference>
<dbReference type="Proteomes" id="UP001235840">
    <property type="component" value="Unassembled WGS sequence"/>
</dbReference>
<dbReference type="Gene3D" id="3.50.30.30">
    <property type="match status" value="1"/>
</dbReference>
<dbReference type="CDD" id="cd08547">
    <property type="entry name" value="Type_II_cohesin"/>
    <property type="match status" value="1"/>
</dbReference>
<keyword evidence="5" id="KW-0732">Signal</keyword>